<accession>A0ABP9NDP3</accession>
<organism evidence="2 3">
    <name type="scientific">Pseudonocardia adelaidensis</name>
    <dbReference type="NCBI Taxonomy" id="648754"/>
    <lineage>
        <taxon>Bacteria</taxon>
        <taxon>Bacillati</taxon>
        <taxon>Actinomycetota</taxon>
        <taxon>Actinomycetes</taxon>
        <taxon>Pseudonocardiales</taxon>
        <taxon>Pseudonocardiaceae</taxon>
        <taxon>Pseudonocardia</taxon>
    </lineage>
</organism>
<proteinExistence type="predicted"/>
<dbReference type="InterPro" id="IPR016181">
    <property type="entry name" value="Acyl_CoA_acyltransferase"/>
</dbReference>
<evidence type="ECO:0000313" key="2">
    <source>
        <dbReference type="EMBL" id="GAA5112654.1"/>
    </source>
</evidence>
<dbReference type="RefSeq" id="WP_345603198.1">
    <property type="nucleotide sequence ID" value="NZ_BAABJO010000002.1"/>
</dbReference>
<comment type="caution">
    <text evidence="2">The sequence shown here is derived from an EMBL/GenBank/DDBJ whole genome shotgun (WGS) entry which is preliminary data.</text>
</comment>
<sequence length="191" mass="20700">MAFVTHPVTPDRVDDFVAVANPNRRASHCWCLSHRLTSREVSELGNGSRESAFRALCGRENPPGVIGYDDGESVGWCSIGPRSENTRLSRSRLIRPLDGVPVWSIICLVIRGGHRRRGYTTPLIEGAVGYAASRGAPAVESYPVDPGSGRIDLTMAFVGTRAMFEKAGFTVVGTTGATASKLPRIVMRRMI</sequence>
<dbReference type="Pfam" id="PF00583">
    <property type="entry name" value="Acetyltransf_1"/>
    <property type="match status" value="1"/>
</dbReference>
<feature type="domain" description="N-acetyltransferase" evidence="1">
    <location>
        <begin position="3"/>
        <end position="191"/>
    </location>
</feature>
<gene>
    <name evidence="2" type="ORF">GCM10023320_07180</name>
</gene>
<evidence type="ECO:0000313" key="3">
    <source>
        <dbReference type="Proteomes" id="UP001500804"/>
    </source>
</evidence>
<dbReference type="EMBL" id="BAABJO010000002">
    <property type="protein sequence ID" value="GAA5112654.1"/>
    <property type="molecule type" value="Genomic_DNA"/>
</dbReference>
<keyword evidence="3" id="KW-1185">Reference proteome</keyword>
<name>A0ABP9NDP3_9PSEU</name>
<dbReference type="Proteomes" id="UP001500804">
    <property type="component" value="Unassembled WGS sequence"/>
</dbReference>
<reference evidence="3" key="1">
    <citation type="journal article" date="2019" name="Int. J. Syst. Evol. Microbiol.">
        <title>The Global Catalogue of Microorganisms (GCM) 10K type strain sequencing project: providing services to taxonomists for standard genome sequencing and annotation.</title>
        <authorList>
            <consortium name="The Broad Institute Genomics Platform"/>
            <consortium name="The Broad Institute Genome Sequencing Center for Infectious Disease"/>
            <person name="Wu L."/>
            <person name="Ma J."/>
        </authorList>
    </citation>
    <scope>NUCLEOTIDE SEQUENCE [LARGE SCALE GENOMIC DNA]</scope>
    <source>
        <strain evidence="3">JCM 18302</strain>
    </source>
</reference>
<dbReference type="SUPFAM" id="SSF55729">
    <property type="entry name" value="Acyl-CoA N-acyltransferases (Nat)"/>
    <property type="match status" value="1"/>
</dbReference>
<dbReference type="PROSITE" id="PS51186">
    <property type="entry name" value="GNAT"/>
    <property type="match status" value="1"/>
</dbReference>
<dbReference type="Gene3D" id="3.40.630.30">
    <property type="match status" value="1"/>
</dbReference>
<evidence type="ECO:0000259" key="1">
    <source>
        <dbReference type="PROSITE" id="PS51186"/>
    </source>
</evidence>
<protein>
    <recommendedName>
        <fullName evidence="1">N-acetyltransferase domain-containing protein</fullName>
    </recommendedName>
</protein>
<dbReference type="InterPro" id="IPR000182">
    <property type="entry name" value="GNAT_dom"/>
</dbReference>